<gene>
    <name evidence="14" type="ORF">MAR_007271</name>
</gene>
<dbReference type="InterPro" id="IPR050332">
    <property type="entry name" value="GPCR_2"/>
</dbReference>
<dbReference type="SUPFAM" id="SSF111418">
    <property type="entry name" value="Hormone receptor domain"/>
    <property type="match status" value="1"/>
</dbReference>
<evidence type="ECO:0000256" key="6">
    <source>
        <dbReference type="ARBA" id="ARBA00023040"/>
    </source>
</evidence>
<evidence type="ECO:0000256" key="7">
    <source>
        <dbReference type="ARBA" id="ARBA00023136"/>
    </source>
</evidence>
<evidence type="ECO:0000256" key="1">
    <source>
        <dbReference type="ARBA" id="ARBA00004651"/>
    </source>
</evidence>
<dbReference type="InterPro" id="IPR036445">
    <property type="entry name" value="GPCR_2_extracell_dom_sf"/>
</dbReference>
<evidence type="ECO:0000256" key="2">
    <source>
        <dbReference type="ARBA" id="ARBA00005314"/>
    </source>
</evidence>
<keyword evidence="4 11" id="KW-0812">Transmembrane</keyword>
<feature type="domain" description="G-protein coupled receptors family 2 profile 1" evidence="12">
    <location>
        <begin position="92"/>
        <end position="163"/>
    </location>
</feature>
<evidence type="ECO:0000256" key="4">
    <source>
        <dbReference type="ARBA" id="ARBA00022692"/>
    </source>
</evidence>
<evidence type="ECO:0000256" key="5">
    <source>
        <dbReference type="ARBA" id="ARBA00022989"/>
    </source>
</evidence>
<dbReference type="PRINTS" id="PR00249">
    <property type="entry name" value="GPCRSECRETIN"/>
</dbReference>
<evidence type="ECO:0000259" key="12">
    <source>
        <dbReference type="PROSITE" id="PS50227"/>
    </source>
</evidence>
<dbReference type="PROSITE" id="PS50261">
    <property type="entry name" value="G_PROTEIN_RECEP_F2_4"/>
    <property type="match status" value="1"/>
</dbReference>
<sequence>HVFCSQLCRSKLGVFPENVFNIHACGWCYYYLFPGLTYTPHPSFNSLALKTNMSYTVQPDINNNTSINTICATLSSDECERWLLCCKASRDCCTRQLKSRDSNNTCPPTWDGYGCWDASAPGVTSQMSCPTFLQFSVPTNGTWLKRGSLGYEWTDYTPCLSYQDLRVSIYIGVSCQIASLLCLVPSVVVFCSYKALIRQHRIRLHVNFFLSFIINGILTVIWNLAITHEKITSSNVSRTPLLYSIAYAIVRLVEADKSCWAKSLGDKEWIIYAPNLLCLLVNVYFLCNILRILLTQLQAHPNEPSNFRKALKATFVLIPLFGIQLTVTVYRIPYHIPGAVYYERFSDIITNLQVISLLKRSWQQRQNNLKHDSKKANSATSLHVFHSVTSRIHYNATDKSSPSRKLISCMKTDNSEEAADL</sequence>
<dbReference type="InterPro" id="IPR001879">
    <property type="entry name" value="GPCR_2_extracellular_dom"/>
</dbReference>
<organism evidence="14 15">
    <name type="scientific">Mya arenaria</name>
    <name type="common">Soft-shell clam</name>
    <dbReference type="NCBI Taxonomy" id="6604"/>
    <lineage>
        <taxon>Eukaryota</taxon>
        <taxon>Metazoa</taxon>
        <taxon>Spiralia</taxon>
        <taxon>Lophotrochozoa</taxon>
        <taxon>Mollusca</taxon>
        <taxon>Bivalvia</taxon>
        <taxon>Autobranchia</taxon>
        <taxon>Heteroconchia</taxon>
        <taxon>Euheterodonta</taxon>
        <taxon>Imparidentia</taxon>
        <taxon>Neoheterodontei</taxon>
        <taxon>Myida</taxon>
        <taxon>Myoidea</taxon>
        <taxon>Myidae</taxon>
        <taxon>Mya</taxon>
    </lineage>
</organism>
<keyword evidence="10" id="KW-0807">Transducer</keyword>
<feature type="transmembrane region" description="Helical" evidence="11">
    <location>
        <begin position="204"/>
        <end position="225"/>
    </location>
</feature>
<keyword evidence="15" id="KW-1185">Reference proteome</keyword>
<dbReference type="Gene3D" id="4.10.1240.10">
    <property type="entry name" value="GPCR, family 2, extracellular hormone receptor domain"/>
    <property type="match status" value="1"/>
</dbReference>
<feature type="domain" description="G-protein coupled receptors family 2 profile 2" evidence="13">
    <location>
        <begin position="239"/>
        <end position="331"/>
    </location>
</feature>
<evidence type="ECO:0000313" key="15">
    <source>
        <dbReference type="Proteomes" id="UP001164746"/>
    </source>
</evidence>
<dbReference type="Proteomes" id="UP001164746">
    <property type="component" value="Chromosome 1"/>
</dbReference>
<dbReference type="SMART" id="SM00008">
    <property type="entry name" value="HormR"/>
    <property type="match status" value="1"/>
</dbReference>
<evidence type="ECO:0000256" key="9">
    <source>
        <dbReference type="ARBA" id="ARBA00023180"/>
    </source>
</evidence>
<dbReference type="Pfam" id="PF02793">
    <property type="entry name" value="HRM"/>
    <property type="match status" value="1"/>
</dbReference>
<dbReference type="PANTHER" id="PTHR45620">
    <property type="entry name" value="PDF RECEPTOR-LIKE PROTEIN-RELATED"/>
    <property type="match status" value="1"/>
</dbReference>
<feature type="transmembrane region" description="Helical" evidence="11">
    <location>
        <begin position="169"/>
        <end position="192"/>
    </location>
</feature>
<dbReference type="PROSITE" id="PS00649">
    <property type="entry name" value="G_PROTEIN_RECEP_F2_1"/>
    <property type="match status" value="1"/>
</dbReference>
<feature type="non-terminal residue" evidence="14">
    <location>
        <position position="421"/>
    </location>
</feature>
<evidence type="ECO:0000256" key="3">
    <source>
        <dbReference type="ARBA" id="ARBA00022475"/>
    </source>
</evidence>
<evidence type="ECO:0000256" key="10">
    <source>
        <dbReference type="ARBA" id="ARBA00023224"/>
    </source>
</evidence>
<keyword evidence="3" id="KW-1003">Cell membrane</keyword>
<keyword evidence="8" id="KW-0675">Receptor</keyword>
<proteinExistence type="inferred from homology"/>
<dbReference type="InterPro" id="IPR000832">
    <property type="entry name" value="GPCR_2_secretin-like"/>
</dbReference>
<evidence type="ECO:0000256" key="11">
    <source>
        <dbReference type="SAM" id="Phobius"/>
    </source>
</evidence>
<protein>
    <submittedName>
        <fullName evidence="14">CALRL-like protein</fullName>
    </submittedName>
</protein>
<comment type="similarity">
    <text evidence="2">Belongs to the G-protein coupled receptor 2 family.</text>
</comment>
<dbReference type="PROSITE" id="PS50227">
    <property type="entry name" value="G_PROTEIN_RECEP_F2_3"/>
    <property type="match status" value="1"/>
</dbReference>
<keyword evidence="7 11" id="KW-0472">Membrane</keyword>
<name>A0ABY7DDJ9_MYAAR</name>
<accession>A0ABY7DDJ9</accession>
<dbReference type="InterPro" id="IPR017981">
    <property type="entry name" value="GPCR_2-like_7TM"/>
</dbReference>
<feature type="transmembrane region" description="Helical" evidence="11">
    <location>
        <begin position="315"/>
        <end position="334"/>
    </location>
</feature>
<dbReference type="InterPro" id="IPR017983">
    <property type="entry name" value="GPCR_2_secretin-like_CS"/>
</dbReference>
<comment type="subcellular location">
    <subcellularLocation>
        <location evidence="1">Cell membrane</location>
        <topology evidence="1">Multi-pass membrane protein</topology>
    </subcellularLocation>
</comment>
<keyword evidence="5 11" id="KW-1133">Transmembrane helix</keyword>
<evidence type="ECO:0000256" key="8">
    <source>
        <dbReference type="ARBA" id="ARBA00023170"/>
    </source>
</evidence>
<dbReference type="EMBL" id="CP111012">
    <property type="protein sequence ID" value="WAQ94800.1"/>
    <property type="molecule type" value="Genomic_DNA"/>
</dbReference>
<keyword evidence="6" id="KW-0297">G-protein coupled receptor</keyword>
<dbReference type="Gene3D" id="1.20.1070.10">
    <property type="entry name" value="Rhodopsin 7-helix transmembrane proteins"/>
    <property type="match status" value="2"/>
</dbReference>
<evidence type="ECO:0000313" key="14">
    <source>
        <dbReference type="EMBL" id="WAQ94800.1"/>
    </source>
</evidence>
<reference evidence="14" key="1">
    <citation type="submission" date="2022-11" db="EMBL/GenBank/DDBJ databases">
        <title>Centuries of genome instability and evolution in soft-shell clam transmissible cancer (bioRxiv).</title>
        <authorList>
            <person name="Hart S.F.M."/>
            <person name="Yonemitsu M.A."/>
            <person name="Giersch R.M."/>
            <person name="Beal B.F."/>
            <person name="Arriagada G."/>
            <person name="Davis B.W."/>
            <person name="Ostrander E.A."/>
            <person name="Goff S.P."/>
            <person name="Metzger M.J."/>
        </authorList>
    </citation>
    <scope>NUCLEOTIDE SEQUENCE</scope>
    <source>
        <strain evidence="14">MELC-2E11</strain>
        <tissue evidence="14">Siphon/mantle</tissue>
    </source>
</reference>
<dbReference type="Pfam" id="PF00002">
    <property type="entry name" value="7tm_2"/>
    <property type="match status" value="1"/>
</dbReference>
<dbReference type="PANTHER" id="PTHR45620:SF42">
    <property type="entry name" value="G-PROTEIN COUPLED RECEPTOR SEB-2"/>
    <property type="match status" value="1"/>
</dbReference>
<evidence type="ECO:0000259" key="13">
    <source>
        <dbReference type="PROSITE" id="PS50261"/>
    </source>
</evidence>
<feature type="transmembrane region" description="Helical" evidence="11">
    <location>
        <begin position="269"/>
        <end position="294"/>
    </location>
</feature>
<keyword evidence="9" id="KW-0325">Glycoprotein</keyword>